<dbReference type="InterPro" id="IPR000878">
    <property type="entry name" value="4pyrrol_Mease"/>
</dbReference>
<evidence type="ECO:0000256" key="2">
    <source>
        <dbReference type="ARBA" id="ARBA00022552"/>
    </source>
</evidence>
<feature type="domain" description="Tetrapyrrole methylase" evidence="7">
    <location>
        <begin position="13"/>
        <end position="206"/>
    </location>
</feature>
<reference evidence="9" key="1">
    <citation type="submission" date="2024-04" db="EMBL/GenBank/DDBJ databases">
        <authorList>
            <person name="Manzano-Marin A."/>
            <person name="Manzano-Marin A."/>
            <person name="Alejandro Manzano Marin A."/>
        </authorList>
    </citation>
    <scope>NUCLEOTIDE SEQUENCE [LARGE SCALE GENOMIC DNA]</scope>
    <source>
        <strain evidence="9">TABTEA</strain>
    </source>
</reference>
<dbReference type="PROSITE" id="PS01296">
    <property type="entry name" value="RSMI"/>
    <property type="match status" value="1"/>
</dbReference>
<organism evidence="9 10">
    <name type="scientific">Candidatus Providencia siddallii</name>
    <dbReference type="NCBI Taxonomy" id="1715285"/>
    <lineage>
        <taxon>Bacteria</taxon>
        <taxon>Pseudomonadati</taxon>
        <taxon>Pseudomonadota</taxon>
        <taxon>Gammaproteobacteria</taxon>
        <taxon>Enterobacterales</taxon>
        <taxon>Morganellaceae</taxon>
        <taxon>Providencia</taxon>
    </lineage>
</organism>
<evidence type="ECO:0000256" key="4">
    <source>
        <dbReference type="ARBA" id="ARBA00022679"/>
    </source>
</evidence>
<dbReference type="Gene3D" id="3.40.1010.10">
    <property type="entry name" value="Cobalt-precorrin-4 Transmethylase, Domain 1"/>
    <property type="match status" value="1"/>
</dbReference>
<comment type="similarity">
    <text evidence="6">Belongs to the methyltransferase superfamily. RsmI family.</text>
</comment>
<evidence type="ECO:0000256" key="1">
    <source>
        <dbReference type="ARBA" id="ARBA00022490"/>
    </source>
</evidence>
<dbReference type="InterPro" id="IPR018063">
    <property type="entry name" value="SAM_MeTrfase_RsmI_CS"/>
</dbReference>
<dbReference type="InterPro" id="IPR014777">
    <property type="entry name" value="4pyrrole_Mease_sub1"/>
</dbReference>
<comment type="subcellular location">
    <subcellularLocation>
        <location evidence="6">Cytoplasm</location>
    </subcellularLocation>
</comment>
<dbReference type="PANTHER" id="PTHR46111">
    <property type="entry name" value="RIBOSOMAL RNA SMALL SUBUNIT METHYLTRANSFERASE I"/>
    <property type="match status" value="1"/>
</dbReference>
<protein>
    <recommendedName>
        <fullName evidence="6">Ribosomal RNA small subunit methyltransferase I</fullName>
        <ecNumber evidence="6">2.1.1.198</ecNumber>
    </recommendedName>
    <alternativeName>
        <fullName evidence="6">16S rRNA 2'-O-ribose C1402 methyltransferase</fullName>
    </alternativeName>
    <alternativeName>
        <fullName evidence="6">rRNA (cytidine-2'-O-)-methyltransferase RsmI</fullName>
    </alternativeName>
</protein>
<dbReference type="InterPro" id="IPR008189">
    <property type="entry name" value="rRNA_ssu_MeTfrase_I"/>
</dbReference>
<dbReference type="EC" id="2.1.1.198" evidence="6"/>
<dbReference type="InterPro" id="IPR035996">
    <property type="entry name" value="4pyrrol_Methylase_sf"/>
</dbReference>
<keyword evidence="2 6" id="KW-0698">rRNA processing</keyword>
<comment type="catalytic activity">
    <reaction evidence="6">
        <text>cytidine(1402) in 16S rRNA + S-adenosyl-L-methionine = 2'-O-methylcytidine(1402) in 16S rRNA + S-adenosyl-L-homocysteine + H(+)</text>
        <dbReference type="Rhea" id="RHEA:42924"/>
        <dbReference type="Rhea" id="RHEA-COMP:10285"/>
        <dbReference type="Rhea" id="RHEA-COMP:10286"/>
        <dbReference type="ChEBI" id="CHEBI:15378"/>
        <dbReference type="ChEBI" id="CHEBI:57856"/>
        <dbReference type="ChEBI" id="CHEBI:59789"/>
        <dbReference type="ChEBI" id="CHEBI:74495"/>
        <dbReference type="ChEBI" id="CHEBI:82748"/>
        <dbReference type="EC" id="2.1.1.198"/>
    </reaction>
</comment>
<dbReference type="Pfam" id="PF23016">
    <property type="entry name" value="RsmI_C"/>
    <property type="match status" value="1"/>
</dbReference>
<dbReference type="GO" id="GO:0008168">
    <property type="term" value="F:methyltransferase activity"/>
    <property type="evidence" value="ECO:0007669"/>
    <property type="project" value="UniProtKB-KW"/>
</dbReference>
<dbReference type="Proteomes" id="UP001497533">
    <property type="component" value="Chromosome"/>
</dbReference>
<dbReference type="SUPFAM" id="SSF53790">
    <property type="entry name" value="Tetrapyrrole methylase"/>
    <property type="match status" value="1"/>
</dbReference>
<keyword evidence="5 6" id="KW-0949">S-adenosyl-L-methionine</keyword>
<dbReference type="NCBIfam" id="TIGR00096">
    <property type="entry name" value="16S rRNA (cytidine(1402)-2'-O)-methyltransferase"/>
    <property type="match status" value="1"/>
</dbReference>
<dbReference type="CDD" id="cd11648">
    <property type="entry name" value="RsmI"/>
    <property type="match status" value="1"/>
</dbReference>
<comment type="function">
    <text evidence="6">Catalyzes the 2'-O-methylation of the ribose of cytidine 1402 (C1402) in 16S rRNA.</text>
</comment>
<dbReference type="HAMAP" id="MF_01877">
    <property type="entry name" value="16SrRNA_methyltr_I"/>
    <property type="match status" value="1"/>
</dbReference>
<sequence length="288" mass="33433">MDQQKHNVINVHTIYVVPTPIGNIKDITERALDVLKYVDLIVSEDTRKTKILLKHFKINTKTYSLHDYNERKKTPKLIKKLQYGYSIALVSDSGTPLINDPGFYFINSCRKVGIKVVILPGACAIITALLSSGLPTFSFCYQGFLPTKTKKRKNILKKLEKESRTLIFYESTHRLLYTLEDIIETWGDDRYIVLVRELTKAWENIEGRPAKKLLEWIKENEIRKRGEIVLVIEGYKDLKNNLNISDDVIFTLNLLQKELSPKKAASITEKIHKLKKNILYDFMIKYNK</sequence>
<name>A0ABM9NP07_9GAMM</name>
<dbReference type="Pfam" id="PF00590">
    <property type="entry name" value="TP_methylase"/>
    <property type="match status" value="1"/>
</dbReference>
<dbReference type="GO" id="GO:0032259">
    <property type="term" value="P:methylation"/>
    <property type="evidence" value="ECO:0007669"/>
    <property type="project" value="UniProtKB-KW"/>
</dbReference>
<evidence type="ECO:0000256" key="6">
    <source>
        <dbReference type="HAMAP-Rule" id="MF_01877"/>
    </source>
</evidence>
<keyword evidence="3 6" id="KW-0489">Methyltransferase</keyword>
<dbReference type="InterPro" id="IPR053910">
    <property type="entry name" value="RsmI_HTH"/>
</dbReference>
<dbReference type="Gene3D" id="3.30.950.10">
    <property type="entry name" value="Methyltransferase, Cobalt-precorrin-4 Transmethylase, Domain 2"/>
    <property type="match status" value="1"/>
</dbReference>
<keyword evidence="4 6" id="KW-0808">Transferase</keyword>
<keyword evidence="10" id="KW-1185">Reference proteome</keyword>
<dbReference type="PIRSF" id="PIRSF005917">
    <property type="entry name" value="MTase_YraL"/>
    <property type="match status" value="1"/>
</dbReference>
<dbReference type="InterPro" id="IPR014776">
    <property type="entry name" value="4pyrrole_Mease_sub2"/>
</dbReference>
<dbReference type="EMBL" id="OZ034688">
    <property type="protein sequence ID" value="CAL1329201.1"/>
    <property type="molecule type" value="Genomic_DNA"/>
</dbReference>
<dbReference type="PANTHER" id="PTHR46111:SF1">
    <property type="entry name" value="RIBOSOMAL RNA SMALL SUBUNIT METHYLTRANSFERASE I"/>
    <property type="match status" value="1"/>
</dbReference>
<dbReference type="RefSeq" id="WP_341765295.1">
    <property type="nucleotide sequence ID" value="NZ_OZ034688.1"/>
</dbReference>
<evidence type="ECO:0000313" key="9">
    <source>
        <dbReference type="EMBL" id="CAL1329201.1"/>
    </source>
</evidence>
<evidence type="ECO:0000259" key="7">
    <source>
        <dbReference type="Pfam" id="PF00590"/>
    </source>
</evidence>
<evidence type="ECO:0000313" key="10">
    <source>
        <dbReference type="Proteomes" id="UP001497533"/>
    </source>
</evidence>
<evidence type="ECO:0000256" key="5">
    <source>
        <dbReference type="ARBA" id="ARBA00022691"/>
    </source>
</evidence>
<evidence type="ECO:0000256" key="3">
    <source>
        <dbReference type="ARBA" id="ARBA00022603"/>
    </source>
</evidence>
<proteinExistence type="inferred from homology"/>
<accession>A0ABM9NP07</accession>
<evidence type="ECO:0000259" key="8">
    <source>
        <dbReference type="Pfam" id="PF23016"/>
    </source>
</evidence>
<gene>
    <name evidence="6 9" type="primary">rsmI</name>
    <name evidence="9" type="ORF">PRHACTZTBTEA_277</name>
</gene>
<keyword evidence="1 6" id="KW-0963">Cytoplasm</keyword>
<feature type="domain" description="RsmI HTH" evidence="8">
    <location>
        <begin position="245"/>
        <end position="282"/>
    </location>
</feature>